<sequence>MEAPPPVPPKDTPHKGNMDLDRSSTRSGSKRKRAAHNETIDNLHDGHLEVAEAELDHHAHSPKRSRAGVSQSSTEKSSTEDGGHRSLRRKKKVNNLSNLNLRHAAEQHRSAPSRESKFQEGSLSNKPSEKPPSVFTRIMGTYSGHIPQVDEMMEDYNKEAPVASTEAEVNQETALTPQREEGMAAAAPAPNEDSTGLFRLEKSLTSNFRPISLWNRLWNETKDELTRKNAEEAERRRRQKEEAEARYAELKKAGHLGLQPVKNSSSGLRMEGFSSTPRDSAVEMQSRDHSRQASDASHLLAPPAYDLPSQRESEAQDPAMQGKGTLKGRFGFTRPSISGLKRVRSDFNIAAAGNPSARESSLSLSPAKQDVDNSALRKSASRYDLKKQNRLSKRVSDLEVKLRTAREELNEALVEASPLPKLGNRYERFTPVSTLKNTRPKFVPGRLPTLPSERFLDPAKLGFGDDEESPVKGGAERESLAKNGMGVGEEMDVDEANDMLKVSRARVYPTRASSLFSLNNDDIGAISAQSTAKDKSNFDTSENTQLTSDKSNDTNGDTVAVKTSNTARELTSGTSDFGTLDAGFNAFNGEAKPASRTPAKPKSKKRKSGADDNAPFKPGKDADDDEAEWDQATPKKKQRKSGNGVEDQTSPVGKTGTSSSPQSKKSAGRRAKGKKRGLQPASIAEDDDGYGGEDQDFQADANDTSPAGKRTSMDSQGLTLEPLYEDEELETSTRIPLNDEPSKPTAKATPARHGRHAAARSRSASPVKTRRDSAGQGSEERMLTRAAEAAQGRRGGSRQFSPLPTQTTKGIEVVDETISIVPGEDGVPELPRGATGSFESLDETVQTREVRAKKVAKTQKTKKANRDDFEWPADVF</sequence>
<evidence type="ECO:0000313" key="4">
    <source>
        <dbReference type="Proteomes" id="UP000308549"/>
    </source>
</evidence>
<evidence type="ECO:0000313" key="3">
    <source>
        <dbReference type="EMBL" id="TKA25529.1"/>
    </source>
</evidence>
<feature type="region of interest" description="Disordered" evidence="2">
    <location>
        <begin position="219"/>
        <end position="333"/>
    </location>
</feature>
<feature type="compositionally biased region" description="Basic residues" evidence="2">
    <location>
        <begin position="666"/>
        <end position="677"/>
    </location>
</feature>
<feature type="compositionally biased region" description="Basic and acidic residues" evidence="2">
    <location>
        <begin position="103"/>
        <end position="118"/>
    </location>
</feature>
<gene>
    <name evidence="3" type="ORF">B0A50_05390</name>
</gene>
<evidence type="ECO:0000256" key="2">
    <source>
        <dbReference type="SAM" id="MobiDB-lite"/>
    </source>
</evidence>
<feature type="coiled-coil region" evidence="1">
    <location>
        <begin position="388"/>
        <end position="415"/>
    </location>
</feature>
<feature type="compositionally biased region" description="Basic and acidic residues" evidence="2">
    <location>
        <begin position="219"/>
        <end position="252"/>
    </location>
</feature>
<dbReference type="Proteomes" id="UP000308549">
    <property type="component" value="Unassembled WGS sequence"/>
</dbReference>
<feature type="compositionally biased region" description="Polar residues" evidence="2">
    <location>
        <begin position="799"/>
        <end position="809"/>
    </location>
</feature>
<comment type="caution">
    <text evidence="3">The sequence shown here is derived from an EMBL/GenBank/DDBJ whole genome shotgun (WGS) entry which is preliminary data.</text>
</comment>
<feature type="compositionally biased region" description="Basic residues" evidence="2">
    <location>
        <begin position="750"/>
        <end position="759"/>
    </location>
</feature>
<name>A0A4V5N3Y5_9PEZI</name>
<reference evidence="3 4" key="1">
    <citation type="submission" date="2017-03" db="EMBL/GenBank/DDBJ databases">
        <title>Genomes of endolithic fungi from Antarctica.</title>
        <authorList>
            <person name="Coleine C."/>
            <person name="Masonjones S."/>
            <person name="Stajich J.E."/>
        </authorList>
    </citation>
    <scope>NUCLEOTIDE SEQUENCE [LARGE SCALE GENOMIC DNA]</scope>
    <source>
        <strain evidence="3 4">CCFEE 6315</strain>
    </source>
</reference>
<keyword evidence="1" id="KW-0175">Coiled coil</keyword>
<feature type="region of interest" description="Disordered" evidence="2">
    <location>
        <begin position="1"/>
        <end position="136"/>
    </location>
</feature>
<feature type="compositionally biased region" description="Basic and acidic residues" evidence="2">
    <location>
        <begin position="769"/>
        <end position="783"/>
    </location>
</feature>
<dbReference type="EMBL" id="NAJL01000034">
    <property type="protein sequence ID" value="TKA25529.1"/>
    <property type="molecule type" value="Genomic_DNA"/>
</dbReference>
<feature type="compositionally biased region" description="Basic and acidic residues" evidence="2">
    <location>
        <begin position="11"/>
        <end position="24"/>
    </location>
</feature>
<feature type="region of interest" description="Disordered" evidence="2">
    <location>
        <begin position="160"/>
        <end position="194"/>
    </location>
</feature>
<feature type="compositionally biased region" description="Acidic residues" evidence="2">
    <location>
        <begin position="684"/>
        <end position="697"/>
    </location>
</feature>
<organism evidence="3 4">
    <name type="scientific">Salinomyces thailandicus</name>
    <dbReference type="NCBI Taxonomy" id="706561"/>
    <lineage>
        <taxon>Eukaryota</taxon>
        <taxon>Fungi</taxon>
        <taxon>Dikarya</taxon>
        <taxon>Ascomycota</taxon>
        <taxon>Pezizomycotina</taxon>
        <taxon>Dothideomycetes</taxon>
        <taxon>Dothideomycetidae</taxon>
        <taxon>Mycosphaerellales</taxon>
        <taxon>Teratosphaeriaceae</taxon>
        <taxon>Salinomyces</taxon>
    </lineage>
</organism>
<protein>
    <recommendedName>
        <fullName evidence="5">Nuclear RNA binding protein</fullName>
    </recommendedName>
</protein>
<feature type="region of interest" description="Disordered" evidence="2">
    <location>
        <begin position="856"/>
        <end position="876"/>
    </location>
</feature>
<evidence type="ECO:0008006" key="5">
    <source>
        <dbReference type="Google" id="ProtNLM"/>
    </source>
</evidence>
<feature type="compositionally biased region" description="Basic and acidic residues" evidence="2">
    <location>
        <begin position="35"/>
        <end position="59"/>
    </location>
</feature>
<feature type="compositionally biased region" description="Pro residues" evidence="2">
    <location>
        <begin position="1"/>
        <end position="10"/>
    </location>
</feature>
<accession>A0A4V5N3Y5</accession>
<feature type="compositionally biased region" description="Polar residues" evidence="2">
    <location>
        <begin position="357"/>
        <end position="366"/>
    </location>
</feature>
<feature type="region of interest" description="Disordered" evidence="2">
    <location>
        <begin position="530"/>
        <end position="843"/>
    </location>
</feature>
<dbReference type="OrthoDB" id="5226996at2759"/>
<evidence type="ECO:0000256" key="1">
    <source>
        <dbReference type="SAM" id="Coils"/>
    </source>
</evidence>
<keyword evidence="4" id="KW-1185">Reference proteome</keyword>
<feature type="compositionally biased region" description="Polar residues" evidence="2">
    <location>
        <begin position="261"/>
        <end position="278"/>
    </location>
</feature>
<dbReference type="AlphaFoldDB" id="A0A4V5N3Y5"/>
<feature type="compositionally biased region" description="Polar residues" evidence="2">
    <location>
        <begin position="646"/>
        <end position="662"/>
    </location>
</feature>
<feature type="region of interest" description="Disordered" evidence="2">
    <location>
        <begin position="354"/>
        <end position="379"/>
    </location>
</feature>
<feature type="compositionally biased region" description="Polar residues" evidence="2">
    <location>
        <begin position="167"/>
        <end position="176"/>
    </location>
</feature>
<proteinExistence type="predicted"/>
<feature type="compositionally biased region" description="Polar residues" evidence="2">
    <location>
        <begin position="538"/>
        <end position="577"/>
    </location>
</feature>